<gene>
    <name evidence="9" type="primary">LOC110790783</name>
</gene>
<evidence type="ECO:0000313" key="8">
    <source>
        <dbReference type="Proteomes" id="UP000813463"/>
    </source>
</evidence>
<keyword evidence="2" id="KW-0963">Cytoplasm</keyword>
<evidence type="ECO:0000256" key="5">
    <source>
        <dbReference type="ARBA" id="ARBA00023242"/>
    </source>
</evidence>
<evidence type="ECO:0000256" key="4">
    <source>
        <dbReference type="ARBA" id="ARBA00022864"/>
    </source>
</evidence>
<evidence type="ECO:0000256" key="1">
    <source>
        <dbReference type="ARBA" id="ARBA00004496"/>
    </source>
</evidence>
<keyword evidence="8" id="KW-1185">Reference proteome</keyword>
<dbReference type="GeneID" id="110790783"/>
<name>A0A9R0JXZ3_SPIOL</name>
<dbReference type="OrthoDB" id="759087at2759"/>
<dbReference type="PANTHER" id="PTHR33347">
    <property type="entry name" value="OSJNBA0091C07.3 PROTEIN"/>
    <property type="match status" value="1"/>
</dbReference>
<dbReference type="KEGG" id="soe:110790783"/>
<organism evidence="8 9">
    <name type="scientific">Spinacia oleracea</name>
    <name type="common">Spinach</name>
    <dbReference type="NCBI Taxonomy" id="3562"/>
    <lineage>
        <taxon>Eukaryota</taxon>
        <taxon>Viridiplantae</taxon>
        <taxon>Streptophyta</taxon>
        <taxon>Embryophyta</taxon>
        <taxon>Tracheophyta</taxon>
        <taxon>Spermatophyta</taxon>
        <taxon>Magnoliopsida</taxon>
        <taxon>eudicotyledons</taxon>
        <taxon>Gunneridae</taxon>
        <taxon>Pentapetalae</taxon>
        <taxon>Caryophyllales</taxon>
        <taxon>Chenopodiaceae</taxon>
        <taxon>Chenopodioideae</taxon>
        <taxon>Anserineae</taxon>
        <taxon>Spinacia</taxon>
    </lineage>
</organism>
<evidence type="ECO:0000256" key="2">
    <source>
        <dbReference type="ARBA" id="ARBA00022490"/>
    </source>
</evidence>
<dbReference type="GO" id="GO:0009736">
    <property type="term" value="P:cytokinin-activated signaling pathway"/>
    <property type="evidence" value="ECO:0007669"/>
    <property type="project" value="UniProtKB-KW"/>
</dbReference>
<evidence type="ECO:0000256" key="3">
    <source>
        <dbReference type="ARBA" id="ARBA00022712"/>
    </source>
</evidence>
<keyword evidence="4" id="KW-0932">Cytokinin signaling pathway</keyword>
<keyword evidence="3" id="KW-0203">Cytokinin biosynthesis</keyword>
<proteinExistence type="inferred from homology"/>
<dbReference type="GO" id="GO:0005737">
    <property type="term" value="C:cytoplasm"/>
    <property type="evidence" value="ECO:0007669"/>
    <property type="project" value="UniProtKB-SubCell"/>
</dbReference>
<feature type="region of interest" description="Disordered" evidence="7">
    <location>
        <begin position="44"/>
        <end position="113"/>
    </location>
</feature>
<evidence type="ECO:0000256" key="7">
    <source>
        <dbReference type="SAM" id="MobiDB-lite"/>
    </source>
</evidence>
<feature type="compositionally biased region" description="Basic and acidic residues" evidence="7">
    <location>
        <begin position="79"/>
        <end position="94"/>
    </location>
</feature>
<dbReference type="InterPro" id="IPR044670">
    <property type="entry name" value="SOFL"/>
</dbReference>
<dbReference type="AlphaFoldDB" id="A0A9R0JXZ3"/>
<accession>A0A9R0JXZ3</accession>
<dbReference type="PANTHER" id="PTHR33347:SF34">
    <property type="entry name" value="PROTEIN SOB FIVE-LIKE 6"/>
    <property type="match status" value="1"/>
</dbReference>
<dbReference type="GO" id="GO:0009691">
    <property type="term" value="P:cytokinin biosynthetic process"/>
    <property type="evidence" value="ECO:0007669"/>
    <property type="project" value="UniProtKB-KW"/>
</dbReference>
<dbReference type="RefSeq" id="XP_021851246.1">
    <property type="nucleotide sequence ID" value="XM_021995554.2"/>
</dbReference>
<reference evidence="9" key="2">
    <citation type="submission" date="2025-08" db="UniProtKB">
        <authorList>
            <consortium name="RefSeq"/>
        </authorList>
    </citation>
    <scope>IDENTIFICATION</scope>
    <source>
        <tissue evidence="9">Leaf</tissue>
    </source>
</reference>
<comment type="similarity">
    <text evidence="6">Belongs to the SOFL plant protein family.</text>
</comment>
<comment type="subcellular location">
    <subcellularLocation>
        <location evidence="1">Cytoplasm</location>
    </subcellularLocation>
</comment>
<evidence type="ECO:0000256" key="6">
    <source>
        <dbReference type="ARBA" id="ARBA00024199"/>
    </source>
</evidence>
<sequence>MDIAGSEWSNGCESGWTVYLEESYIARTNNVDDYRDSYRMNSTRNEEDLSMVSDASSGPPHFLHDNDDNEQSYSRKLSKKSDKISKKSSKELKKVGSHHQHQHQHQHQQYHLDDTASSPAITHSKIYDNSPAMDFSQNMSAAHYQGTPSYNNHYGAFWQSSHIKDDTDHSAQHGQLRGRRWE</sequence>
<feature type="compositionally biased region" description="Basic residues" evidence="7">
    <location>
        <begin position="95"/>
        <end position="108"/>
    </location>
</feature>
<protein>
    <submittedName>
        <fullName evidence="9">Protein SOB FIVE-LIKE 5</fullName>
    </submittedName>
</protein>
<dbReference type="Proteomes" id="UP000813463">
    <property type="component" value="Chromosome 3"/>
</dbReference>
<reference evidence="8" key="1">
    <citation type="journal article" date="2021" name="Nat. Commun.">
        <title>Genomic analyses provide insights into spinach domestication and the genetic basis of agronomic traits.</title>
        <authorList>
            <person name="Cai X."/>
            <person name="Sun X."/>
            <person name="Xu C."/>
            <person name="Sun H."/>
            <person name="Wang X."/>
            <person name="Ge C."/>
            <person name="Zhang Z."/>
            <person name="Wang Q."/>
            <person name="Fei Z."/>
            <person name="Jiao C."/>
            <person name="Wang Q."/>
        </authorList>
    </citation>
    <scope>NUCLEOTIDE SEQUENCE [LARGE SCALE GENOMIC DNA]</scope>
    <source>
        <strain evidence="8">cv. Varoflay</strain>
    </source>
</reference>
<evidence type="ECO:0000313" key="9">
    <source>
        <dbReference type="RefSeq" id="XP_021851246.1"/>
    </source>
</evidence>
<keyword evidence="5" id="KW-0539">Nucleus</keyword>